<dbReference type="RefSeq" id="WP_017132170.1">
    <property type="nucleotide sequence ID" value="NZ_CP014135.1"/>
</dbReference>
<accession>A0A0X1T2F0</accession>
<dbReference type="Pfam" id="PF06649">
    <property type="entry name" value="DUF1161"/>
    <property type="match status" value="1"/>
</dbReference>
<name>A0A0X1T2F0_PSEAA</name>
<evidence type="ECO:0000313" key="2">
    <source>
        <dbReference type="Proteomes" id="UP000063229"/>
    </source>
</evidence>
<dbReference type="OrthoDB" id="9152878at2"/>
<reference evidence="1 2" key="1">
    <citation type="submission" date="2016-01" db="EMBL/GenBank/DDBJ databases">
        <authorList>
            <person name="McClelland M."/>
            <person name="Jain A."/>
            <person name="Saraogi P."/>
            <person name="Mendelson R."/>
            <person name="Westerman R."/>
            <person name="SanMiguel P."/>
            <person name="Csonka L."/>
        </authorList>
    </citation>
    <scope>NUCLEOTIDE SEQUENCE [LARGE SCALE GENOMIC DNA]</scope>
    <source>
        <strain evidence="1 2">NCPPB 2472</strain>
    </source>
</reference>
<evidence type="ECO:0008006" key="3">
    <source>
        <dbReference type="Google" id="ProtNLM"/>
    </source>
</evidence>
<gene>
    <name evidence="1" type="ORF">AWM79_13300</name>
</gene>
<protein>
    <recommendedName>
        <fullName evidence="3">DUF1161 domain-containing protein</fullName>
    </recommendedName>
</protein>
<dbReference type="AlphaFoldDB" id="A0A0X1T2F0"/>
<organism evidence="1 2">
    <name type="scientific">Pseudomonas agarici</name>
    <dbReference type="NCBI Taxonomy" id="46677"/>
    <lineage>
        <taxon>Bacteria</taxon>
        <taxon>Pseudomonadati</taxon>
        <taxon>Pseudomonadota</taxon>
        <taxon>Gammaproteobacteria</taxon>
        <taxon>Pseudomonadales</taxon>
        <taxon>Pseudomonadaceae</taxon>
        <taxon>Pseudomonas</taxon>
    </lineage>
</organism>
<dbReference type="KEGG" id="pagb:AWM79_13300"/>
<dbReference type="Proteomes" id="UP000063229">
    <property type="component" value="Chromosome"/>
</dbReference>
<dbReference type="EMBL" id="CP014135">
    <property type="protein sequence ID" value="AMB86224.1"/>
    <property type="molecule type" value="Genomic_DNA"/>
</dbReference>
<proteinExistence type="predicted"/>
<keyword evidence="2" id="KW-1185">Reference proteome</keyword>
<sequence>MKKLMLAVALLSIAGTTLAAGKSCDELKSEIKAKLDAKKIPHYSLSIADKGTGESAGKVIGSCEGGTKEIVYRRDAGDL</sequence>
<evidence type="ECO:0000313" key="1">
    <source>
        <dbReference type="EMBL" id="AMB86224.1"/>
    </source>
</evidence>
<dbReference type="InterPro" id="IPR010595">
    <property type="entry name" value="DUF1161"/>
</dbReference>